<protein>
    <submittedName>
        <fullName evidence="1">Uncharacterized protein</fullName>
    </submittedName>
</protein>
<comment type="caution">
    <text evidence="1">The sequence shown here is derived from an EMBL/GenBank/DDBJ whole genome shotgun (WGS) entry which is preliminary data.</text>
</comment>
<organism evidence="1">
    <name type="scientific">Ooceraea biroi</name>
    <name type="common">Clonal raider ant</name>
    <name type="synonym">Cerapachys biroi</name>
    <dbReference type="NCBI Taxonomy" id="2015173"/>
    <lineage>
        <taxon>Eukaryota</taxon>
        <taxon>Metazoa</taxon>
        <taxon>Ecdysozoa</taxon>
        <taxon>Arthropoda</taxon>
        <taxon>Hexapoda</taxon>
        <taxon>Insecta</taxon>
        <taxon>Pterygota</taxon>
        <taxon>Neoptera</taxon>
        <taxon>Endopterygota</taxon>
        <taxon>Hymenoptera</taxon>
        <taxon>Apocrita</taxon>
        <taxon>Aculeata</taxon>
        <taxon>Formicoidea</taxon>
        <taxon>Formicidae</taxon>
        <taxon>Dorylinae</taxon>
        <taxon>Ooceraea</taxon>
    </lineage>
</organism>
<accession>A0A3L8DZ53</accession>
<reference evidence="1" key="1">
    <citation type="journal article" date="2018" name="Genome Res.">
        <title>The genomic architecture and molecular evolution of ant odorant receptors.</title>
        <authorList>
            <person name="McKenzie S.K."/>
            <person name="Kronauer D.J.C."/>
        </authorList>
    </citation>
    <scope>NUCLEOTIDE SEQUENCE [LARGE SCALE GENOMIC DNA]</scope>
    <source>
        <strain evidence="1">Clonal line C1</strain>
    </source>
</reference>
<dbReference type="Proteomes" id="UP000279307">
    <property type="component" value="Chromosome 2"/>
</dbReference>
<proteinExistence type="predicted"/>
<name>A0A3L8DZ53_OOCBI</name>
<gene>
    <name evidence="1" type="ORF">DMN91_001899</name>
</gene>
<reference evidence="1" key="2">
    <citation type="submission" date="2018-07" db="EMBL/GenBank/DDBJ databases">
        <authorList>
            <person name="Mckenzie S.K."/>
            <person name="Kronauer D.J.C."/>
        </authorList>
    </citation>
    <scope>NUCLEOTIDE SEQUENCE</scope>
    <source>
        <strain evidence="1">Clonal line C1</strain>
    </source>
</reference>
<sequence>MDKESSCDRHTLSYFQYSDLRDLSVFLQNIRAKKLLERKLQLLQLKTLAESNDNMEMFSCKENFRKSLHRKLGSEEKQTKISETCAMLSQIGLKDEDKHIAYPRRSLFTMHLLAMTEKDCEEKNSKLRDVLVDPTVICQMDYHTTMKSDYQSPYPAKPKPSLSSLPPLPEPWFLNRRTIGYSLQDLEKRCGYYMFLDDDMDFHQRIADLKIKRDKLSEILVNNKQ</sequence>
<dbReference type="OrthoDB" id="6610762at2759"/>
<evidence type="ECO:0000313" key="1">
    <source>
        <dbReference type="EMBL" id="RLU25741.1"/>
    </source>
</evidence>
<dbReference type="InterPro" id="IPR027905">
    <property type="entry name" value="CFAP95"/>
</dbReference>
<dbReference type="EMBL" id="QOIP01000002">
    <property type="protein sequence ID" value="RLU25741.1"/>
    <property type="molecule type" value="Genomic_DNA"/>
</dbReference>
<dbReference type="AlphaFoldDB" id="A0A3L8DZ53"/>
<dbReference type="Pfam" id="PF15139">
    <property type="entry name" value="CFAP95"/>
    <property type="match status" value="1"/>
</dbReference>